<dbReference type="EMBL" id="CP011859">
    <property type="protein sequence ID" value="AQY21346.1"/>
    <property type="molecule type" value="Genomic_DNA"/>
</dbReference>
<gene>
    <name evidence="1" type="ORF">AB406_0387</name>
</gene>
<protein>
    <submittedName>
        <fullName evidence="1">Uncharacterized protein</fullName>
    </submittedName>
</protein>
<dbReference type="Proteomes" id="UP000189883">
    <property type="component" value="Chromosome"/>
</dbReference>
<dbReference type="AlphaFoldDB" id="A0A1S7DQG4"/>
<accession>A0A1S7DQG4</accession>
<dbReference type="RefSeq" id="WP_079206568.1">
    <property type="nucleotide sequence ID" value="NZ_CP011859.1"/>
</dbReference>
<reference evidence="1 2" key="1">
    <citation type="submission" date="2015-06" db="EMBL/GenBank/DDBJ databases">
        <title>R. anatipestifer strain HXb2 is the most virulent strain so far, and the genome sequence would help us uncover the pathogenesis.</title>
        <authorList>
            <person name="Hu Q."/>
            <person name="Qi J."/>
            <person name="Bo H."/>
            <person name="Liu G."/>
            <person name="Tao M."/>
            <person name="Ding Y."/>
            <person name="Xue Y."/>
        </authorList>
    </citation>
    <scope>NUCLEOTIDE SEQUENCE [LARGE SCALE GENOMIC DNA]</scope>
    <source>
        <strain evidence="1 2">HXb2</strain>
    </source>
</reference>
<organism evidence="1 2">
    <name type="scientific">Riemerella anatipestifer</name>
    <name type="common">Moraxella anatipestifer</name>
    <dbReference type="NCBI Taxonomy" id="34085"/>
    <lineage>
        <taxon>Bacteria</taxon>
        <taxon>Pseudomonadati</taxon>
        <taxon>Bacteroidota</taxon>
        <taxon>Flavobacteriia</taxon>
        <taxon>Flavobacteriales</taxon>
        <taxon>Weeksellaceae</taxon>
        <taxon>Riemerella</taxon>
    </lineage>
</organism>
<evidence type="ECO:0000313" key="1">
    <source>
        <dbReference type="EMBL" id="AQY21346.1"/>
    </source>
</evidence>
<name>A0A1S7DQG4_RIEAN</name>
<evidence type="ECO:0000313" key="2">
    <source>
        <dbReference type="Proteomes" id="UP000189883"/>
    </source>
</evidence>
<proteinExistence type="predicted"/>
<sequence>MNETKIYHISFFESVNGKKDYYFGSISAIFSCFTTEQVGVAASTLYNLKLNIGDEHRTKFCLIKKERLIRKSKEN</sequence>
<dbReference type="PROSITE" id="PS51257">
    <property type="entry name" value="PROKAR_LIPOPROTEIN"/>
    <property type="match status" value="1"/>
</dbReference>